<keyword evidence="3" id="KW-1185">Reference proteome</keyword>
<evidence type="ECO:0000256" key="1">
    <source>
        <dbReference type="SAM" id="MobiDB-lite"/>
    </source>
</evidence>
<dbReference type="OrthoDB" id="10357277at2759"/>
<name>A0A139GU48_9PEZI</name>
<dbReference type="AlphaFoldDB" id="A0A139GU48"/>
<dbReference type="Proteomes" id="UP000070133">
    <property type="component" value="Unassembled WGS sequence"/>
</dbReference>
<accession>A0A139GU48</accession>
<protein>
    <submittedName>
        <fullName evidence="2">Uncharacterized protein</fullName>
    </submittedName>
</protein>
<reference evidence="2 3" key="1">
    <citation type="submission" date="2015-07" db="EMBL/GenBank/DDBJ databases">
        <title>Comparative genomics of the Sigatoka disease complex on banana suggests a link between parallel evolutionary changes in Pseudocercospora fijiensis and Pseudocercospora eumusae and increased virulence on the banana host.</title>
        <authorList>
            <person name="Chang T.-C."/>
            <person name="Salvucci A."/>
            <person name="Crous P.W."/>
            <person name="Stergiopoulos I."/>
        </authorList>
    </citation>
    <scope>NUCLEOTIDE SEQUENCE [LARGE SCALE GENOMIC DNA]</scope>
    <source>
        <strain evidence="2 3">CBS 114824</strain>
    </source>
</reference>
<evidence type="ECO:0000313" key="2">
    <source>
        <dbReference type="EMBL" id="KXS93701.1"/>
    </source>
</evidence>
<dbReference type="EMBL" id="LFZN01000404">
    <property type="protein sequence ID" value="KXS93701.1"/>
    <property type="molecule type" value="Genomic_DNA"/>
</dbReference>
<feature type="region of interest" description="Disordered" evidence="1">
    <location>
        <begin position="20"/>
        <end position="46"/>
    </location>
</feature>
<gene>
    <name evidence="2" type="ORF">AC578_3319</name>
</gene>
<feature type="region of interest" description="Disordered" evidence="1">
    <location>
        <begin position="162"/>
        <end position="187"/>
    </location>
</feature>
<evidence type="ECO:0000313" key="3">
    <source>
        <dbReference type="Proteomes" id="UP000070133"/>
    </source>
</evidence>
<proteinExistence type="predicted"/>
<organism evidence="2 3">
    <name type="scientific">Pseudocercospora eumusae</name>
    <dbReference type="NCBI Taxonomy" id="321146"/>
    <lineage>
        <taxon>Eukaryota</taxon>
        <taxon>Fungi</taxon>
        <taxon>Dikarya</taxon>
        <taxon>Ascomycota</taxon>
        <taxon>Pezizomycotina</taxon>
        <taxon>Dothideomycetes</taxon>
        <taxon>Dothideomycetidae</taxon>
        <taxon>Mycosphaerellales</taxon>
        <taxon>Mycosphaerellaceae</taxon>
        <taxon>Pseudocercospora</taxon>
    </lineage>
</organism>
<sequence length="226" mass="25592">MDEQPTRSLPHRMLGALRRQLKTSKTPRYTLPPELRSANKSRPGEGRVLRLRRSAQALREALDGGDAARLSIHGALERTLDVQLLHQQVNSAAPRSTAVNKDHKFFLPRFSFEITPSVPSQLKEERIQHRQDDPPAYSHSRLPSYTYVDATTSAYSRKHLEPLAEHPALRPRTPSTEGTATAKKEVRRKAVPLTVMSLRPLVGARQEKLDNHPIQFAKSWCRETCT</sequence>
<comment type="caution">
    <text evidence="2">The sequence shown here is derived from an EMBL/GenBank/DDBJ whole genome shotgun (WGS) entry which is preliminary data.</text>
</comment>